<dbReference type="EMBL" id="CAICTM010000114">
    <property type="protein sequence ID" value="CAB9501695.1"/>
    <property type="molecule type" value="Genomic_DNA"/>
</dbReference>
<name>A0A9N8DJH3_9STRA</name>
<protein>
    <submittedName>
        <fullName evidence="1">Uncharacterized protein</fullName>
    </submittedName>
</protein>
<gene>
    <name evidence="1" type="ORF">SEMRO_115_G056880.1</name>
</gene>
<dbReference type="Proteomes" id="UP001153069">
    <property type="component" value="Unassembled WGS sequence"/>
</dbReference>
<comment type="caution">
    <text evidence="1">The sequence shown here is derived from an EMBL/GenBank/DDBJ whole genome shotgun (WGS) entry which is preliminary data.</text>
</comment>
<organism evidence="1 2">
    <name type="scientific">Seminavis robusta</name>
    <dbReference type="NCBI Taxonomy" id="568900"/>
    <lineage>
        <taxon>Eukaryota</taxon>
        <taxon>Sar</taxon>
        <taxon>Stramenopiles</taxon>
        <taxon>Ochrophyta</taxon>
        <taxon>Bacillariophyta</taxon>
        <taxon>Bacillariophyceae</taxon>
        <taxon>Bacillariophycidae</taxon>
        <taxon>Naviculales</taxon>
        <taxon>Naviculaceae</taxon>
        <taxon>Seminavis</taxon>
    </lineage>
</organism>
<keyword evidence="2" id="KW-1185">Reference proteome</keyword>
<evidence type="ECO:0000313" key="1">
    <source>
        <dbReference type="EMBL" id="CAB9501695.1"/>
    </source>
</evidence>
<accession>A0A9N8DJH3</accession>
<evidence type="ECO:0000313" key="2">
    <source>
        <dbReference type="Proteomes" id="UP001153069"/>
    </source>
</evidence>
<sequence>MAQAISESVAPVFEQEANRHLTVYFPACLQGCGVTDFRGREITQGDTVIRQLDSFAYMTNDTLARGTEARTNGLSLLVPNGMVFRAAAGAPAQERAPLAPTKYVVGEAYSGSNPVKLRAKLHQLEGGIETLRARHVGRGNVCNDITCLVGAALLICSCGSRPRAQAVRDDSASLLGTLSQADHPHLWRLAEAGRLFCLVMSANESPQSVIARQTHQALTSLQDDVSAMQNDLGAYRMMCQPCRMISGD</sequence>
<proteinExistence type="predicted"/>
<reference evidence="1" key="1">
    <citation type="submission" date="2020-06" db="EMBL/GenBank/DDBJ databases">
        <authorList>
            <consortium name="Plant Systems Biology data submission"/>
        </authorList>
    </citation>
    <scope>NUCLEOTIDE SEQUENCE</scope>
    <source>
        <strain evidence="1">D6</strain>
    </source>
</reference>
<dbReference type="AlphaFoldDB" id="A0A9N8DJH3"/>